<accession>A0A1E2RUH9</accession>
<dbReference type="RefSeq" id="WP_069096323.1">
    <property type="nucleotide sequence ID" value="NZ_MASI01000016.1"/>
</dbReference>
<dbReference type="EMBL" id="MASI01000016">
    <property type="protein sequence ID" value="ODA65907.1"/>
    <property type="molecule type" value="Genomic_DNA"/>
</dbReference>
<feature type="transmembrane region" description="Helical" evidence="1">
    <location>
        <begin position="71"/>
        <end position="97"/>
    </location>
</feature>
<dbReference type="PATRIC" id="fig|1177755.3.peg.3239"/>
<keyword evidence="1" id="KW-0812">Transmembrane</keyword>
<evidence type="ECO:0000313" key="2">
    <source>
        <dbReference type="EMBL" id="ODA65907.1"/>
    </source>
</evidence>
<gene>
    <name evidence="2" type="ORF">A7A08_03212</name>
</gene>
<evidence type="ECO:0008006" key="4">
    <source>
        <dbReference type="Google" id="ProtNLM"/>
    </source>
</evidence>
<reference evidence="2 3" key="1">
    <citation type="submission" date="2016-07" db="EMBL/GenBank/DDBJ databases">
        <title>Draft genome sequence of Methyloligella halotolerans C2T (VKM B-2706T=CCUG 61687T=DSM 25045T), a halotolerant polyhydroxybutyrate accumulating methylotroph.</title>
        <authorList>
            <person name="Vasilenko O.V."/>
            <person name="Doronina N.V."/>
            <person name="Poroshina M.N."/>
            <person name="Tarlachkov S.V."/>
            <person name="Trotsenko Y.A."/>
        </authorList>
    </citation>
    <scope>NUCLEOTIDE SEQUENCE [LARGE SCALE GENOMIC DNA]</scope>
    <source>
        <strain evidence="2 3">VKM B-2706</strain>
    </source>
</reference>
<protein>
    <recommendedName>
        <fullName evidence="4">Zinc-finger domain-containing protein</fullName>
    </recommendedName>
</protein>
<dbReference type="AlphaFoldDB" id="A0A1E2RUH9"/>
<name>A0A1E2RUH9_9HYPH</name>
<dbReference type="Proteomes" id="UP000095087">
    <property type="component" value="Unassembled WGS sequence"/>
</dbReference>
<organism evidence="2 3">
    <name type="scientific">Methyloligella halotolerans</name>
    <dbReference type="NCBI Taxonomy" id="1177755"/>
    <lineage>
        <taxon>Bacteria</taxon>
        <taxon>Pseudomonadati</taxon>
        <taxon>Pseudomonadota</taxon>
        <taxon>Alphaproteobacteria</taxon>
        <taxon>Hyphomicrobiales</taxon>
        <taxon>Hyphomicrobiaceae</taxon>
        <taxon>Methyloligella</taxon>
    </lineage>
</organism>
<evidence type="ECO:0000256" key="1">
    <source>
        <dbReference type="SAM" id="Phobius"/>
    </source>
</evidence>
<sequence>MNAKTTIDFELLSAFVDGELDEVTRKRVLAALDADPQARAQVARIRKLKSDVASMPVDRARHVTATRKRRVLPVGAAIAAALVAIVLSGALAVGWIATDHSSKLGIASQIIAAHDQAGSSAAATMLVRGSKREYELFRMAGLHLTLDEVRPLPSNLVMRHRVYVGPHGCRISVFALPPSSLDAADVVAADAGLLSASWESGSEVHIVLARSMDPERFNAIATALKHISRPETVITTAEIPRVRCTS</sequence>
<keyword evidence="3" id="KW-1185">Reference proteome</keyword>
<dbReference type="OrthoDB" id="8031034at2"/>
<keyword evidence="1" id="KW-1133">Transmembrane helix</keyword>
<comment type="caution">
    <text evidence="2">The sequence shown here is derived from an EMBL/GenBank/DDBJ whole genome shotgun (WGS) entry which is preliminary data.</text>
</comment>
<proteinExistence type="predicted"/>
<evidence type="ECO:0000313" key="3">
    <source>
        <dbReference type="Proteomes" id="UP000095087"/>
    </source>
</evidence>
<dbReference type="STRING" id="1177755.A7A08_03212"/>
<keyword evidence="1" id="KW-0472">Membrane</keyword>